<dbReference type="InterPro" id="IPR012902">
    <property type="entry name" value="N_methyl_site"/>
</dbReference>
<dbReference type="EMBL" id="AP024202">
    <property type="protein sequence ID" value="BCN94311.1"/>
    <property type="molecule type" value="Genomic_DNA"/>
</dbReference>
<dbReference type="PROSITE" id="PS00409">
    <property type="entry name" value="PROKAR_NTER_METHYL"/>
    <property type="match status" value="1"/>
</dbReference>
<proteinExistence type="predicted"/>
<evidence type="ECO:0008006" key="4">
    <source>
        <dbReference type="Google" id="ProtNLM"/>
    </source>
</evidence>
<evidence type="ECO:0000256" key="1">
    <source>
        <dbReference type="SAM" id="Phobius"/>
    </source>
</evidence>
<protein>
    <recommendedName>
        <fullName evidence="4">Prepilin-type N-terminal cleavage/methylation domain-containing protein</fullName>
    </recommendedName>
</protein>
<name>A0ABN6CZ67_9GAMM</name>
<dbReference type="InterPro" id="IPR045584">
    <property type="entry name" value="Pilin-like"/>
</dbReference>
<reference evidence="2" key="1">
    <citation type="journal article" date="2022" name="Arch. Microbiol.">
        <title>Thiomicrorhabdus immobilis sp. nov., a mesophilic sulfur-oxidizing bacterium isolated from sediment of a brackish lake in northern Japan.</title>
        <authorList>
            <person name="Kojima H."/>
            <person name="Mochizuki J."/>
            <person name="Kanda M."/>
            <person name="Watanabe T."/>
            <person name="Fukui M."/>
        </authorList>
    </citation>
    <scope>NUCLEOTIDE SEQUENCE</scope>
    <source>
        <strain evidence="2">Am19</strain>
    </source>
</reference>
<keyword evidence="1" id="KW-0472">Membrane</keyword>
<keyword evidence="3" id="KW-1185">Reference proteome</keyword>
<keyword evidence="1" id="KW-1133">Transmembrane helix</keyword>
<feature type="transmembrane region" description="Helical" evidence="1">
    <location>
        <begin position="20"/>
        <end position="41"/>
    </location>
</feature>
<dbReference type="Proteomes" id="UP001054820">
    <property type="component" value="Chromosome"/>
</dbReference>
<dbReference type="RefSeq" id="WP_237261776.1">
    <property type="nucleotide sequence ID" value="NZ_AP024202.1"/>
</dbReference>
<dbReference type="SUPFAM" id="SSF54523">
    <property type="entry name" value="Pili subunits"/>
    <property type="match status" value="1"/>
</dbReference>
<organism evidence="2 3">
    <name type="scientific">Thiomicrorhabdus immobilis</name>
    <dbReference type="NCBI Taxonomy" id="2791037"/>
    <lineage>
        <taxon>Bacteria</taxon>
        <taxon>Pseudomonadati</taxon>
        <taxon>Pseudomonadota</taxon>
        <taxon>Gammaproteobacteria</taxon>
        <taxon>Thiotrichales</taxon>
        <taxon>Piscirickettsiaceae</taxon>
        <taxon>Thiomicrorhabdus</taxon>
    </lineage>
</organism>
<evidence type="ECO:0000313" key="2">
    <source>
        <dbReference type="EMBL" id="BCN94311.1"/>
    </source>
</evidence>
<gene>
    <name evidence="2" type="ORF">THMIRHAM_20960</name>
</gene>
<keyword evidence="1" id="KW-0812">Transmembrane</keyword>
<accession>A0ABN6CZ67</accession>
<evidence type="ECO:0000313" key="3">
    <source>
        <dbReference type="Proteomes" id="UP001054820"/>
    </source>
</evidence>
<sequence length="257" mass="27633">MNSQDAEVDSLYKELKGFSLIELSIALVVIGVISMATMQVYNSVNTYRNQTLVNKVLLQAQEAVVFFAQGNFRLPCPDVNGDGFEDCSGGYKTGQLPFYTVGLPVSSQISDVDIGYQNLIYGVFRDTVNDAELTVLTERTGDSLGDANYQNLDDLKKALSNASLLATNANQPFITGDNNTSGSEDCLTNRVANGAFWLASSSVEDADGDGNPFDGVNAFLKHDGSGSLCFASPTRRQDANYVDRVSGLAFSELIGLL</sequence>
<dbReference type="NCBIfam" id="TIGR02532">
    <property type="entry name" value="IV_pilin_GFxxxE"/>
    <property type="match status" value="1"/>
</dbReference>